<dbReference type="Pfam" id="PF24883">
    <property type="entry name" value="NPHP3_N"/>
    <property type="match status" value="1"/>
</dbReference>
<feature type="region of interest" description="Disordered" evidence="4">
    <location>
        <begin position="1"/>
        <end position="21"/>
    </location>
</feature>
<keyword evidence="7" id="KW-1185">Reference proteome</keyword>
<organism evidence="6 7">
    <name type="scientific">Roridomyces roridus</name>
    <dbReference type="NCBI Taxonomy" id="1738132"/>
    <lineage>
        <taxon>Eukaryota</taxon>
        <taxon>Fungi</taxon>
        <taxon>Dikarya</taxon>
        <taxon>Basidiomycota</taxon>
        <taxon>Agaricomycotina</taxon>
        <taxon>Agaricomycetes</taxon>
        <taxon>Agaricomycetidae</taxon>
        <taxon>Agaricales</taxon>
        <taxon>Marasmiineae</taxon>
        <taxon>Mycenaceae</taxon>
        <taxon>Roridomyces</taxon>
    </lineage>
</organism>
<evidence type="ECO:0000259" key="5">
    <source>
        <dbReference type="Pfam" id="PF24883"/>
    </source>
</evidence>
<comment type="caution">
    <text evidence="6">The sequence shown here is derived from an EMBL/GenBank/DDBJ whole genome shotgun (WGS) entry which is preliminary data.</text>
</comment>
<evidence type="ECO:0000256" key="4">
    <source>
        <dbReference type="SAM" id="MobiDB-lite"/>
    </source>
</evidence>
<protein>
    <submittedName>
        <fullName evidence="6">Ankyrin repeat-containing domain protein</fullName>
    </submittedName>
</protein>
<keyword evidence="2 3" id="KW-0040">ANK repeat</keyword>
<gene>
    <name evidence="6" type="ORF">FB45DRAFT_933404</name>
</gene>
<evidence type="ECO:0000256" key="2">
    <source>
        <dbReference type="ARBA" id="ARBA00023043"/>
    </source>
</evidence>
<feature type="repeat" description="ANK" evidence="3">
    <location>
        <begin position="739"/>
        <end position="771"/>
    </location>
</feature>
<dbReference type="PROSITE" id="PS50088">
    <property type="entry name" value="ANK_REPEAT"/>
    <property type="match status" value="7"/>
</dbReference>
<feature type="repeat" description="ANK" evidence="3">
    <location>
        <begin position="673"/>
        <end position="705"/>
    </location>
</feature>
<dbReference type="PROSITE" id="PS50297">
    <property type="entry name" value="ANK_REP_REGION"/>
    <property type="match status" value="6"/>
</dbReference>
<feature type="repeat" description="ANK" evidence="3">
    <location>
        <begin position="640"/>
        <end position="672"/>
    </location>
</feature>
<dbReference type="AlphaFoldDB" id="A0AAD7BCN6"/>
<keyword evidence="1" id="KW-0677">Repeat</keyword>
<dbReference type="EMBL" id="JARKIF010000021">
    <property type="protein sequence ID" value="KAJ7617078.1"/>
    <property type="molecule type" value="Genomic_DNA"/>
</dbReference>
<dbReference type="SUPFAM" id="SSF52540">
    <property type="entry name" value="P-loop containing nucleoside triphosphate hydrolases"/>
    <property type="match status" value="1"/>
</dbReference>
<feature type="repeat" description="ANK" evidence="3">
    <location>
        <begin position="931"/>
        <end position="963"/>
    </location>
</feature>
<accession>A0AAD7BCN6</accession>
<feature type="repeat" description="ANK" evidence="3">
    <location>
        <begin position="772"/>
        <end position="804"/>
    </location>
</feature>
<evidence type="ECO:0000256" key="3">
    <source>
        <dbReference type="PROSITE-ProRule" id="PRU00023"/>
    </source>
</evidence>
<evidence type="ECO:0000256" key="1">
    <source>
        <dbReference type="ARBA" id="ARBA00022737"/>
    </source>
</evidence>
<dbReference type="Gene3D" id="1.25.40.20">
    <property type="entry name" value="Ankyrin repeat-containing domain"/>
    <property type="match status" value="2"/>
</dbReference>
<dbReference type="Pfam" id="PF12796">
    <property type="entry name" value="Ank_2"/>
    <property type="match status" value="4"/>
</dbReference>
<feature type="compositionally biased region" description="Polar residues" evidence="4">
    <location>
        <begin position="1"/>
        <end position="15"/>
    </location>
</feature>
<dbReference type="SUPFAM" id="SSF48403">
    <property type="entry name" value="Ankyrin repeat"/>
    <property type="match status" value="2"/>
</dbReference>
<proteinExistence type="predicted"/>
<evidence type="ECO:0000313" key="7">
    <source>
        <dbReference type="Proteomes" id="UP001221142"/>
    </source>
</evidence>
<dbReference type="Gene3D" id="3.40.50.300">
    <property type="entry name" value="P-loop containing nucleotide triphosphate hydrolases"/>
    <property type="match status" value="1"/>
</dbReference>
<dbReference type="SMART" id="SM00248">
    <property type="entry name" value="ANK"/>
    <property type="match status" value="10"/>
</dbReference>
<feature type="repeat" description="ANK" evidence="3">
    <location>
        <begin position="866"/>
        <end position="898"/>
    </location>
</feature>
<dbReference type="InterPro" id="IPR002110">
    <property type="entry name" value="Ankyrin_rpt"/>
</dbReference>
<dbReference type="InterPro" id="IPR036770">
    <property type="entry name" value="Ankyrin_rpt-contain_sf"/>
</dbReference>
<name>A0AAD7BCN6_9AGAR</name>
<dbReference type="PRINTS" id="PR01415">
    <property type="entry name" value="ANKYRIN"/>
</dbReference>
<dbReference type="InterPro" id="IPR027417">
    <property type="entry name" value="P-loop_NTPase"/>
</dbReference>
<feature type="repeat" description="ANK" evidence="3">
    <location>
        <begin position="711"/>
        <end position="738"/>
    </location>
</feature>
<dbReference type="PANTHER" id="PTHR24126:SF14">
    <property type="entry name" value="ANK_REP_REGION DOMAIN-CONTAINING PROTEIN"/>
    <property type="match status" value="1"/>
</dbReference>
<dbReference type="InterPro" id="IPR056884">
    <property type="entry name" value="NPHP3-like_N"/>
</dbReference>
<feature type="domain" description="Nephrocystin 3-like N-terminal" evidence="5">
    <location>
        <begin position="188"/>
        <end position="349"/>
    </location>
</feature>
<dbReference type="PANTHER" id="PTHR24126">
    <property type="entry name" value="ANKYRIN REPEAT, PH AND SEC7 DOMAIN CONTAINING PROTEIN SECG-RELATED"/>
    <property type="match status" value="1"/>
</dbReference>
<sequence>MPNPSSSKASESNLPTKDPPTYARAGSTALDVAISILDAFADLTLNTPYINILGACLKQLINLKKAFDDSTDRAAQLINTIGEVSEVLAHGLAQSVLDDARLILEKWSSRTLPGRVLRLSSFKVLAEGIEHRVNLFRDTFSMTRLVSLSTGQDILISQVKLISSDIEYAHFCPTGVSNKEAAKNRAAGTGRWLLHERVEFTSWKYAPNSLLWLYGISGCGKIVLSSSVIAHLRDSGVPLAFFYFDTNNREERTLIQLLSSLVIQLSVQVPKPHGTLEEHWSAHARGHHLPDVTKLIQICSRLVSEFTEDVYILIDALDESSERDEVLRVIYNDLLGTGVSHLHLLLTSRPEVTRIMPELLERSVPIDPDGCVDQDIASFVDHVLETDVRLSKWTDVWKVKAKSRLLEQGSGMFRLVSLQLDQLRRCTHPLRREQTLSAMPTSLYDIYDRMLDNIDDPYMLPDVHRVLNWLVYSSSPLNMSQLLDTIAFDFGNSPLRFDTEARMDEMVFIEACAGLISIIVKLAHSSVKEYVLAPDRSAHYLLAHTFLSSHDEVAALPLWFVHLQKCDPDDSALLTDAVIHLLDPASVQYTSLYRLGLPGQNNESADWSREAETCYDPLYVSVKVLIDGGTDVNAPPRDQYYGTPLQAAALGGFEVVVLQLLDCGADVNATSGHHHTALQAASFSGFMGVVHLLLDHGADVNVTGGYIWCSLHAAAAGGHVSVVRLLLDHGADAHPRGGKYWTALHAAAASGSLEVVSLFIECGLDVNEEGGDECLPLHAAAIHRHTEVVRLLLASGSDVNKMCDKHPDMRNIQHYFLQVLMRKGITFDQEGGAYGTALQAACYGGSVEIVTLLLAQHADVNALGGIYSTALQAAAIEGSIEVVRILLDSGALVDLVGGLYGTALHAASYRSADIVQLLLDRGAPVNAEAGDLHTALQTACSAGKIEIVSLLLEGGADVGLVGGYFGSALQAAVTADSQSEALAMVQLLLERGAVVNLPRAGGYGSALNAAEKKHHGEIAELLLSLGAERHENDGKDEKSLLECVIA</sequence>
<dbReference type="Proteomes" id="UP001221142">
    <property type="component" value="Unassembled WGS sequence"/>
</dbReference>
<evidence type="ECO:0000313" key="6">
    <source>
        <dbReference type="EMBL" id="KAJ7617078.1"/>
    </source>
</evidence>
<reference evidence="6" key="1">
    <citation type="submission" date="2023-03" db="EMBL/GenBank/DDBJ databases">
        <title>Massive genome expansion in bonnet fungi (Mycena s.s.) driven by repeated elements and novel gene families across ecological guilds.</title>
        <authorList>
            <consortium name="Lawrence Berkeley National Laboratory"/>
            <person name="Harder C.B."/>
            <person name="Miyauchi S."/>
            <person name="Viragh M."/>
            <person name="Kuo A."/>
            <person name="Thoen E."/>
            <person name="Andreopoulos B."/>
            <person name="Lu D."/>
            <person name="Skrede I."/>
            <person name="Drula E."/>
            <person name="Henrissat B."/>
            <person name="Morin E."/>
            <person name="Kohler A."/>
            <person name="Barry K."/>
            <person name="LaButti K."/>
            <person name="Morin E."/>
            <person name="Salamov A."/>
            <person name="Lipzen A."/>
            <person name="Mereny Z."/>
            <person name="Hegedus B."/>
            <person name="Baldrian P."/>
            <person name="Stursova M."/>
            <person name="Weitz H."/>
            <person name="Taylor A."/>
            <person name="Grigoriev I.V."/>
            <person name="Nagy L.G."/>
            <person name="Martin F."/>
            <person name="Kauserud H."/>
        </authorList>
    </citation>
    <scope>NUCLEOTIDE SEQUENCE</scope>
    <source>
        <strain evidence="6">9284</strain>
    </source>
</reference>